<proteinExistence type="predicted"/>
<evidence type="ECO:0000313" key="1">
    <source>
        <dbReference type="EMBL" id="AYV78089.1"/>
    </source>
</evidence>
<organism evidence="1">
    <name type="scientific">Edafosvirus sp</name>
    <dbReference type="NCBI Taxonomy" id="2487765"/>
    <lineage>
        <taxon>Viruses</taxon>
        <taxon>Varidnaviria</taxon>
        <taxon>Bamfordvirae</taxon>
        <taxon>Nucleocytoviricota</taxon>
        <taxon>Megaviricetes</taxon>
        <taxon>Imitervirales</taxon>
        <taxon>Mimiviridae</taxon>
        <taxon>Klosneuvirinae</taxon>
    </lineage>
</organism>
<dbReference type="EMBL" id="MK072070">
    <property type="protein sequence ID" value="AYV78089.1"/>
    <property type="molecule type" value="Genomic_DNA"/>
</dbReference>
<gene>
    <name evidence="1" type="ORF">Edafosvirus5_7</name>
</gene>
<protein>
    <submittedName>
        <fullName evidence="1">Uncharacterized protein</fullName>
    </submittedName>
</protein>
<name>A0A3G4ZXE8_9VIRU</name>
<accession>A0A3G4ZXE8</accession>
<sequence length="148" mass="17225">MGVIMCCCSTQNNGEIFIRTDIHEKNYHDHTVESKKYTFHYDTIDTIKSKFVVYSSVKLHDDIELDSQRIPSCFVYKVMIYHPLSGDFILFNDDNEIAYVLQNVKDSYARILRTIDMSSPFNEAISLVFNKSPKIKLTDYKSMDGLEE</sequence>
<reference evidence="1" key="1">
    <citation type="submission" date="2018-10" db="EMBL/GenBank/DDBJ databases">
        <title>Hidden diversity of soil giant viruses.</title>
        <authorList>
            <person name="Schulz F."/>
            <person name="Alteio L."/>
            <person name="Goudeau D."/>
            <person name="Ryan E.M."/>
            <person name="Malmstrom R.R."/>
            <person name="Blanchard J."/>
            <person name="Woyke T."/>
        </authorList>
    </citation>
    <scope>NUCLEOTIDE SEQUENCE</scope>
    <source>
        <strain evidence="1">EDV1</strain>
    </source>
</reference>